<sequence length="76" mass="8868">MGEFFRRICRKLGKPQAITATAHKLARIVYHLLSTREAYDESVFDKCEEEAFKRAEMRLRRQAAHLGFRIITAKEG</sequence>
<evidence type="ECO:0000313" key="2">
    <source>
        <dbReference type="Proteomes" id="UP000239735"/>
    </source>
</evidence>
<dbReference type="EMBL" id="OKRB01000095">
    <property type="protein sequence ID" value="SPE23265.1"/>
    <property type="molecule type" value="Genomic_DNA"/>
</dbReference>
<dbReference type="Proteomes" id="UP000239735">
    <property type="component" value="Unassembled WGS sequence"/>
</dbReference>
<evidence type="ECO:0000313" key="1">
    <source>
        <dbReference type="EMBL" id="SPE23265.1"/>
    </source>
</evidence>
<organism evidence="1 2">
    <name type="scientific">Candidatus Sulfuritelmatomonas gaucii</name>
    <dbReference type="NCBI Taxonomy" id="2043161"/>
    <lineage>
        <taxon>Bacteria</taxon>
        <taxon>Pseudomonadati</taxon>
        <taxon>Acidobacteriota</taxon>
        <taxon>Terriglobia</taxon>
        <taxon>Terriglobales</taxon>
        <taxon>Acidobacteriaceae</taxon>
        <taxon>Candidatus Sulfuritelmatomonas</taxon>
    </lineage>
</organism>
<dbReference type="AlphaFoldDB" id="A0A2N9LJQ4"/>
<name>A0A2N9LJQ4_9BACT</name>
<accession>A0A2N9LJQ4</accession>
<protein>
    <submittedName>
        <fullName evidence="1">Transposase</fullName>
    </submittedName>
</protein>
<proteinExistence type="predicted"/>
<gene>
    <name evidence="1" type="ORF">SBA5_380036</name>
</gene>
<reference evidence="2" key="1">
    <citation type="submission" date="2018-02" db="EMBL/GenBank/DDBJ databases">
        <authorList>
            <person name="Hausmann B."/>
        </authorList>
    </citation>
    <scope>NUCLEOTIDE SEQUENCE [LARGE SCALE GENOMIC DNA]</scope>
    <source>
        <strain evidence="2">Peat soil MAG SbA5</strain>
    </source>
</reference>